<dbReference type="EMBL" id="JAHMUF010000005">
    <property type="protein sequence ID" value="KAG7195073.1"/>
    <property type="molecule type" value="Genomic_DNA"/>
</dbReference>
<dbReference type="Gene3D" id="1.10.472.10">
    <property type="entry name" value="Cyclin-like"/>
    <property type="match status" value="1"/>
</dbReference>
<dbReference type="GO" id="GO:0016538">
    <property type="term" value="F:cyclin-dependent protein serine/threonine kinase regulator activity"/>
    <property type="evidence" value="ECO:0007669"/>
    <property type="project" value="TreeGrafter"/>
</dbReference>
<dbReference type="GO" id="GO:0005634">
    <property type="term" value="C:nucleus"/>
    <property type="evidence" value="ECO:0007669"/>
    <property type="project" value="TreeGrafter"/>
</dbReference>
<dbReference type="GeneID" id="66117563"/>
<feature type="compositionally biased region" description="Acidic residues" evidence="1">
    <location>
        <begin position="204"/>
        <end position="216"/>
    </location>
</feature>
<gene>
    <name evidence="2" type="ORF">KQ657_004189</name>
</gene>
<dbReference type="GO" id="GO:0019901">
    <property type="term" value="F:protein kinase binding"/>
    <property type="evidence" value="ECO:0007669"/>
    <property type="project" value="InterPro"/>
</dbReference>
<dbReference type="RefSeq" id="XP_043050620.1">
    <property type="nucleotide sequence ID" value="XM_043194869.1"/>
</dbReference>
<comment type="caution">
    <text evidence="2">The sequence shown here is derived from an EMBL/GenBank/DDBJ whole genome shotgun (WGS) entry which is preliminary data.</text>
</comment>
<evidence type="ECO:0008006" key="4">
    <source>
        <dbReference type="Google" id="ProtNLM"/>
    </source>
</evidence>
<protein>
    <recommendedName>
        <fullName evidence="4">Cyclin</fullName>
    </recommendedName>
</protein>
<dbReference type="InterPro" id="IPR013922">
    <property type="entry name" value="Cyclin_PHO80-like"/>
</dbReference>
<evidence type="ECO:0000313" key="2">
    <source>
        <dbReference type="EMBL" id="KAG7195073.1"/>
    </source>
</evidence>
<dbReference type="CDD" id="cd20558">
    <property type="entry name" value="CYCLIN_ScPCL7-like"/>
    <property type="match status" value="1"/>
</dbReference>
<reference evidence="2" key="1">
    <citation type="submission" date="2021-03" db="EMBL/GenBank/DDBJ databases">
        <authorList>
            <person name="Palmer J.M."/>
        </authorList>
    </citation>
    <scope>NUCLEOTIDE SEQUENCE</scope>
    <source>
        <strain evidence="2">ARV_011</strain>
    </source>
</reference>
<proteinExistence type="predicted"/>
<dbReference type="OrthoDB" id="5304883at2759"/>
<keyword evidence="3" id="KW-1185">Reference proteome</keyword>
<organism evidence="2 3">
    <name type="scientific">Scheffersomyces spartinae</name>
    <dbReference type="NCBI Taxonomy" id="45513"/>
    <lineage>
        <taxon>Eukaryota</taxon>
        <taxon>Fungi</taxon>
        <taxon>Dikarya</taxon>
        <taxon>Ascomycota</taxon>
        <taxon>Saccharomycotina</taxon>
        <taxon>Pichiomycetes</taxon>
        <taxon>Debaryomycetaceae</taxon>
        <taxon>Scheffersomyces</taxon>
    </lineage>
</organism>
<dbReference type="PANTHER" id="PTHR15615">
    <property type="match status" value="1"/>
</dbReference>
<sequence length="401" mass="45913">MLDILLKPTQQTFVDDPESLDETSADELVFDFKHDIKDINKLHAYHAVRVLSTTVNEIIRLQSRPDLLLEFRRMQLAKYNIGVDEYTPPSPCASNPTLYQPEPKIASCKPTRPTTTVERIFPEDVSHRNGEEKRKISEVMRSQTPPLSPPLKFSKLRDNFNDPPPPQLSSGAVTPTEEDPFYDRIINYGHDDSGLQSTSTTSLDGDDDDDDDDEHDECGPYIPIEELTTTADLDPHNVLDRTDEWLRKELNYNMTSKITQQNGHLLKLFDLIKKPPLSIEDFLNRIKTYSPSVSVSCYIHSAFLLFKMTILLDVIPLTDYNAYRFILGVIRCSTKKLEDVYQKQSAFATVGGVSQKDLFKIEVGFLYLSNFKLVVTEENLNFYLKEHFTDLVDFCNQKLSD</sequence>
<dbReference type="Proteomes" id="UP000790833">
    <property type="component" value="Unassembled WGS sequence"/>
</dbReference>
<dbReference type="PANTHER" id="PTHR15615:SF122">
    <property type="entry name" value="CYCLIN"/>
    <property type="match status" value="1"/>
</dbReference>
<accession>A0A9P8AJ40</accession>
<dbReference type="AlphaFoldDB" id="A0A9P8AJ40"/>
<dbReference type="Pfam" id="PF08613">
    <property type="entry name" value="Cyclin"/>
    <property type="match status" value="1"/>
</dbReference>
<name>A0A9P8AJ40_9ASCO</name>
<dbReference type="GO" id="GO:0000307">
    <property type="term" value="C:cyclin-dependent protein kinase holoenzyme complex"/>
    <property type="evidence" value="ECO:0007669"/>
    <property type="project" value="TreeGrafter"/>
</dbReference>
<feature type="compositionally biased region" description="Low complexity" evidence="1">
    <location>
        <begin position="194"/>
        <end position="203"/>
    </location>
</feature>
<feature type="compositionally biased region" description="Basic and acidic residues" evidence="1">
    <location>
        <begin position="125"/>
        <end position="138"/>
    </location>
</feature>
<evidence type="ECO:0000256" key="1">
    <source>
        <dbReference type="SAM" id="MobiDB-lite"/>
    </source>
</evidence>
<feature type="region of interest" description="Disordered" evidence="1">
    <location>
        <begin position="125"/>
        <end position="222"/>
    </location>
</feature>
<evidence type="ECO:0000313" key="3">
    <source>
        <dbReference type="Proteomes" id="UP000790833"/>
    </source>
</evidence>